<dbReference type="Proteomes" id="UP000054217">
    <property type="component" value="Unassembled WGS sequence"/>
</dbReference>
<evidence type="ECO:0000313" key="2">
    <source>
        <dbReference type="EMBL" id="KIN97964.1"/>
    </source>
</evidence>
<sequence length="57" mass="6042">MLPLRRPPSPSISISLSPSLFLVFCATSSSFLSQPVISAVISILGASLLTVVCSYRM</sequence>
<gene>
    <name evidence="2" type="ORF">M404DRAFT_31781</name>
</gene>
<name>A0A0C3NA36_PISTI</name>
<protein>
    <submittedName>
        <fullName evidence="2">Uncharacterized protein</fullName>
    </submittedName>
</protein>
<reference evidence="3" key="2">
    <citation type="submission" date="2015-01" db="EMBL/GenBank/DDBJ databases">
        <title>Evolutionary Origins and Diversification of the Mycorrhizal Mutualists.</title>
        <authorList>
            <consortium name="DOE Joint Genome Institute"/>
            <consortium name="Mycorrhizal Genomics Consortium"/>
            <person name="Kohler A."/>
            <person name="Kuo A."/>
            <person name="Nagy L.G."/>
            <person name="Floudas D."/>
            <person name="Copeland A."/>
            <person name="Barry K.W."/>
            <person name="Cichocki N."/>
            <person name="Veneault-Fourrey C."/>
            <person name="LaButti K."/>
            <person name="Lindquist E.A."/>
            <person name="Lipzen A."/>
            <person name="Lundell T."/>
            <person name="Morin E."/>
            <person name="Murat C."/>
            <person name="Riley R."/>
            <person name="Ohm R."/>
            <person name="Sun H."/>
            <person name="Tunlid A."/>
            <person name="Henrissat B."/>
            <person name="Grigoriev I.V."/>
            <person name="Hibbett D.S."/>
            <person name="Martin F."/>
        </authorList>
    </citation>
    <scope>NUCLEOTIDE SEQUENCE [LARGE SCALE GENOMIC DNA]</scope>
    <source>
        <strain evidence="3">Marx 270</strain>
    </source>
</reference>
<evidence type="ECO:0000256" key="1">
    <source>
        <dbReference type="SAM" id="Phobius"/>
    </source>
</evidence>
<accession>A0A0C3NA36</accession>
<dbReference type="EMBL" id="KN832021">
    <property type="protein sequence ID" value="KIN97964.1"/>
    <property type="molecule type" value="Genomic_DNA"/>
</dbReference>
<proteinExistence type="predicted"/>
<evidence type="ECO:0000313" key="3">
    <source>
        <dbReference type="Proteomes" id="UP000054217"/>
    </source>
</evidence>
<keyword evidence="3" id="KW-1185">Reference proteome</keyword>
<feature type="transmembrane region" description="Helical" evidence="1">
    <location>
        <begin position="37"/>
        <end position="55"/>
    </location>
</feature>
<keyword evidence="1" id="KW-0812">Transmembrane</keyword>
<dbReference type="HOGENOM" id="CLU_2997406_0_0_1"/>
<dbReference type="InParanoid" id="A0A0C3NA36"/>
<organism evidence="2 3">
    <name type="scientific">Pisolithus tinctorius Marx 270</name>
    <dbReference type="NCBI Taxonomy" id="870435"/>
    <lineage>
        <taxon>Eukaryota</taxon>
        <taxon>Fungi</taxon>
        <taxon>Dikarya</taxon>
        <taxon>Basidiomycota</taxon>
        <taxon>Agaricomycotina</taxon>
        <taxon>Agaricomycetes</taxon>
        <taxon>Agaricomycetidae</taxon>
        <taxon>Boletales</taxon>
        <taxon>Sclerodermatineae</taxon>
        <taxon>Pisolithaceae</taxon>
        <taxon>Pisolithus</taxon>
    </lineage>
</organism>
<keyword evidence="1" id="KW-0472">Membrane</keyword>
<keyword evidence="1" id="KW-1133">Transmembrane helix</keyword>
<dbReference type="AlphaFoldDB" id="A0A0C3NA36"/>
<reference evidence="2 3" key="1">
    <citation type="submission" date="2014-04" db="EMBL/GenBank/DDBJ databases">
        <authorList>
            <consortium name="DOE Joint Genome Institute"/>
            <person name="Kuo A."/>
            <person name="Kohler A."/>
            <person name="Costa M.D."/>
            <person name="Nagy L.G."/>
            <person name="Floudas D."/>
            <person name="Copeland A."/>
            <person name="Barry K.W."/>
            <person name="Cichocki N."/>
            <person name="Veneault-Fourrey C."/>
            <person name="LaButti K."/>
            <person name="Lindquist E.A."/>
            <person name="Lipzen A."/>
            <person name="Lundell T."/>
            <person name="Morin E."/>
            <person name="Murat C."/>
            <person name="Sun H."/>
            <person name="Tunlid A."/>
            <person name="Henrissat B."/>
            <person name="Grigoriev I.V."/>
            <person name="Hibbett D.S."/>
            <person name="Martin F."/>
            <person name="Nordberg H.P."/>
            <person name="Cantor M.N."/>
            <person name="Hua S.X."/>
        </authorList>
    </citation>
    <scope>NUCLEOTIDE SEQUENCE [LARGE SCALE GENOMIC DNA]</scope>
    <source>
        <strain evidence="2 3">Marx 270</strain>
    </source>
</reference>